<feature type="region of interest" description="Disordered" evidence="2">
    <location>
        <begin position="732"/>
        <end position="835"/>
    </location>
</feature>
<name>A0A409VI95_9AGAR</name>
<feature type="compositionally biased region" description="Low complexity" evidence="2">
    <location>
        <begin position="320"/>
        <end position="367"/>
    </location>
</feature>
<dbReference type="EMBL" id="NHYE01005641">
    <property type="protein sequence ID" value="PPQ66002.1"/>
    <property type="molecule type" value="Genomic_DNA"/>
</dbReference>
<feature type="compositionally biased region" description="Low complexity" evidence="2">
    <location>
        <begin position="221"/>
        <end position="241"/>
    </location>
</feature>
<evidence type="ECO:0008006" key="5">
    <source>
        <dbReference type="Google" id="ProtNLM"/>
    </source>
</evidence>
<keyword evidence="1" id="KW-0175">Coiled coil</keyword>
<feature type="compositionally biased region" description="Low complexity" evidence="2">
    <location>
        <begin position="147"/>
        <end position="169"/>
    </location>
</feature>
<feature type="compositionally biased region" description="Low complexity" evidence="2">
    <location>
        <begin position="670"/>
        <end position="679"/>
    </location>
</feature>
<evidence type="ECO:0000256" key="1">
    <source>
        <dbReference type="SAM" id="Coils"/>
    </source>
</evidence>
<sequence>MSATHALSCPDNSSSRSTAAEKSPGRRSALSPSASSGPKPLHLPLASVVSPSRSPSSSSQDFNASYPSPRPSSSLYAAESEDQNAAQSSQSPNPDSNEEVEGGSSKPQPTRPNPISLNSPGGNNSADPSYPSPLSPSMSGLKKQNPRRQSSISYITSSSPSSRSPSTPQFQFNSKRASINGDLASPAHLRSPLSSVHPTFGEALEETEGWQSDLGLGGGLARSNSLGGRASRGSRSPRSPNVGEKERSSTGSIVPPQNMKHLKERPPVTLAEKHAELLHFIAQKESKCLELRSQLAVHEAELLQLKRKWERIVNRGFEKSLSPSSPPSSYNHPHPTSPPSSSIPLSASLLSTSPDSTFSPTSPNTSSAQGAGAAVVLEGIKEGVQGVSRFIAAGLESIVHVGPPTAGQSASEKADASSTQHAPPLPLKLGSVTSGGGSAPAMARNKRHSNLGHEQKASQSSSSSSSTRTSATFSSLVSAGSSSATSSASRMSTDSASGASTTRGNTEYTTGSDAPAASEAEDDFGAFESAQPQSSSHSSPSSSADDEQVLMVHDTGATPTMSPNPAFEKRRSRMDRKRVEVEKLVFSPGGSQVGKERTAEGEDFGWDDDVWGDHDQAQPPSSSSSSTKAPPVGTSSSSTTASASQRKPTSGRNARPKSPLAPMSSIPGLSMGMNMGNMSAPSAEQVSSWMGSMGKKWGEITKGGSTLVKNPKRASLLLSDMQQSIVSALGSPISISGAPQTPASARSPPSSYAPPLSSNASQTSSRTSTSLLDDSDDESFGESGLSMAKAPVMVPESLSAKSSALKTAQAANRLSMSKAGAAEKKKDEDEDEWNW</sequence>
<feature type="coiled-coil region" evidence="1">
    <location>
        <begin position="281"/>
        <end position="308"/>
    </location>
</feature>
<keyword evidence="4" id="KW-1185">Reference proteome</keyword>
<proteinExistence type="predicted"/>
<feature type="region of interest" description="Disordered" evidence="2">
    <location>
        <begin position="1"/>
        <end position="268"/>
    </location>
</feature>
<protein>
    <recommendedName>
        <fullName evidence="5">DUF4048 domain-containing protein</fullName>
    </recommendedName>
</protein>
<feature type="compositionally biased region" description="Polar residues" evidence="2">
    <location>
        <begin position="498"/>
        <end position="511"/>
    </location>
</feature>
<dbReference type="OrthoDB" id="3204900at2759"/>
<feature type="compositionally biased region" description="Low complexity" evidence="2">
    <location>
        <begin position="529"/>
        <end position="543"/>
    </location>
</feature>
<feature type="compositionally biased region" description="Polar residues" evidence="2">
    <location>
        <begin position="406"/>
        <end position="421"/>
    </location>
</feature>
<reference evidence="3 4" key="1">
    <citation type="journal article" date="2018" name="Evol. Lett.">
        <title>Horizontal gene cluster transfer increased hallucinogenic mushroom diversity.</title>
        <authorList>
            <person name="Reynolds H.T."/>
            <person name="Vijayakumar V."/>
            <person name="Gluck-Thaler E."/>
            <person name="Korotkin H.B."/>
            <person name="Matheny P.B."/>
            <person name="Slot J.C."/>
        </authorList>
    </citation>
    <scope>NUCLEOTIDE SEQUENCE [LARGE SCALE GENOMIC DNA]</scope>
    <source>
        <strain evidence="3 4">SRW20</strain>
    </source>
</reference>
<dbReference type="AlphaFoldDB" id="A0A409VI95"/>
<comment type="caution">
    <text evidence="3">The sequence shown here is derived from an EMBL/GenBank/DDBJ whole genome shotgun (WGS) entry which is preliminary data.</text>
</comment>
<feature type="compositionally biased region" description="Polar residues" evidence="2">
    <location>
        <begin position="83"/>
        <end position="95"/>
    </location>
</feature>
<dbReference type="Proteomes" id="UP000284706">
    <property type="component" value="Unassembled WGS sequence"/>
</dbReference>
<organism evidence="3 4">
    <name type="scientific">Gymnopilus dilepis</name>
    <dbReference type="NCBI Taxonomy" id="231916"/>
    <lineage>
        <taxon>Eukaryota</taxon>
        <taxon>Fungi</taxon>
        <taxon>Dikarya</taxon>
        <taxon>Basidiomycota</taxon>
        <taxon>Agaricomycotina</taxon>
        <taxon>Agaricomycetes</taxon>
        <taxon>Agaricomycetidae</taxon>
        <taxon>Agaricales</taxon>
        <taxon>Agaricineae</taxon>
        <taxon>Hymenogastraceae</taxon>
        <taxon>Gymnopilus</taxon>
    </lineage>
</organism>
<feature type="compositionally biased region" description="Low complexity" evidence="2">
    <location>
        <begin position="634"/>
        <end position="644"/>
    </location>
</feature>
<gene>
    <name evidence="3" type="ORF">CVT26_010662</name>
</gene>
<feature type="compositionally biased region" description="Polar residues" evidence="2">
    <location>
        <begin position="680"/>
        <end position="690"/>
    </location>
</feature>
<feature type="region of interest" description="Disordered" evidence="2">
    <location>
        <begin position="401"/>
        <end position="690"/>
    </location>
</feature>
<feature type="compositionally biased region" description="Low complexity" evidence="2">
    <location>
        <begin position="47"/>
        <end position="74"/>
    </location>
</feature>
<feature type="compositionally biased region" description="Polar residues" evidence="2">
    <location>
        <begin position="105"/>
        <end position="124"/>
    </location>
</feature>
<feature type="compositionally biased region" description="Low complexity" evidence="2">
    <location>
        <begin position="738"/>
        <end position="772"/>
    </location>
</feature>
<feature type="compositionally biased region" description="Polar residues" evidence="2">
    <location>
        <begin position="1"/>
        <end position="20"/>
    </location>
</feature>
<accession>A0A409VI95</accession>
<dbReference type="InParanoid" id="A0A409VI95"/>
<feature type="region of interest" description="Disordered" evidence="2">
    <location>
        <begin position="318"/>
        <end position="371"/>
    </location>
</feature>
<feature type="compositionally biased region" description="Acidic residues" evidence="2">
    <location>
        <begin position="601"/>
        <end position="610"/>
    </location>
</feature>
<feature type="compositionally biased region" description="Low complexity" evidence="2">
    <location>
        <begin position="797"/>
        <end position="811"/>
    </location>
</feature>
<feature type="compositionally biased region" description="Low complexity" evidence="2">
    <location>
        <begin position="458"/>
        <end position="497"/>
    </location>
</feature>
<dbReference type="STRING" id="231916.A0A409VI95"/>
<evidence type="ECO:0000313" key="3">
    <source>
        <dbReference type="EMBL" id="PPQ66002.1"/>
    </source>
</evidence>
<evidence type="ECO:0000256" key="2">
    <source>
        <dbReference type="SAM" id="MobiDB-lite"/>
    </source>
</evidence>
<evidence type="ECO:0000313" key="4">
    <source>
        <dbReference type="Proteomes" id="UP000284706"/>
    </source>
</evidence>